<dbReference type="GO" id="GO:0022857">
    <property type="term" value="F:transmembrane transporter activity"/>
    <property type="evidence" value="ECO:0007669"/>
    <property type="project" value="InterPro"/>
</dbReference>
<sequence length="232" mass="26344">MNVALDFTAILNDQYLHYFLTGIQNTIALFVLTWLVAFPLAVLLTVIRSSGIRPLSWLIALYVEYHRNVPLLVQLLFWYFGISSLFPDGLNDFINQHNTEFIFALLALVLYTAAYMSEDMRSGLRAISKTQFEAARAIGFGFVQTMTYAILPQVWRLSLPPLVNQTLILFKGTSLAASIGVAELTFQARQIESITFRVFESFFVVSLLYLAGSLTLMFAGSWLAQRYKLRTR</sequence>
<evidence type="ECO:0000256" key="5">
    <source>
        <dbReference type="ARBA" id="ARBA00022692"/>
    </source>
</evidence>
<dbReference type="KEGG" id="mes:Meso_4526"/>
<dbReference type="PROSITE" id="PS50928">
    <property type="entry name" value="ABC_TM1"/>
    <property type="match status" value="1"/>
</dbReference>
<evidence type="ECO:0000256" key="2">
    <source>
        <dbReference type="ARBA" id="ARBA00010072"/>
    </source>
</evidence>
<reference evidence="10" key="1">
    <citation type="submission" date="2006-06" db="EMBL/GenBank/DDBJ databases">
        <title>Complete sequence of Plasmid 2 of Chelativorans sp. BNC1.</title>
        <authorList>
            <consortium name="US DOE Joint Genome Institute"/>
            <person name="Copeland A."/>
            <person name="Lucas S."/>
            <person name="Lapidus A."/>
            <person name="Barry K."/>
            <person name="Detter J.C."/>
            <person name="Glavina del Rio T."/>
            <person name="Hammon N."/>
            <person name="Israni S."/>
            <person name="Dalin E."/>
            <person name="Tice H."/>
            <person name="Pitluck S."/>
            <person name="Chertkov O."/>
            <person name="Brettin T."/>
            <person name="Bruce D."/>
            <person name="Han C."/>
            <person name="Tapia R."/>
            <person name="Gilna P."/>
            <person name="Schmutz J."/>
            <person name="Larimer F."/>
            <person name="Land M."/>
            <person name="Hauser L."/>
            <person name="Kyrpides N."/>
            <person name="Mikhailova N."/>
            <person name="Richardson P."/>
        </authorList>
    </citation>
    <scope>NUCLEOTIDE SEQUENCE</scope>
    <source>
        <strain evidence="10">BNC1</strain>
        <plasmid evidence="10">2</plasmid>
    </source>
</reference>
<keyword evidence="4" id="KW-1003">Cell membrane</keyword>
<feature type="transmembrane region" description="Helical" evidence="8">
    <location>
        <begin position="137"/>
        <end position="155"/>
    </location>
</feature>
<keyword evidence="10" id="KW-0614">Plasmid</keyword>
<dbReference type="InterPro" id="IPR035906">
    <property type="entry name" value="MetI-like_sf"/>
</dbReference>
<comment type="similarity">
    <text evidence="2">Belongs to the binding-protein-dependent transport system permease family. HisMQ subfamily.</text>
</comment>
<keyword evidence="6 8" id="KW-1133">Transmembrane helix</keyword>
<dbReference type="eggNOG" id="COG0765">
    <property type="taxonomic scope" value="Bacteria"/>
</dbReference>
<evidence type="ECO:0000256" key="8">
    <source>
        <dbReference type="RuleBase" id="RU363032"/>
    </source>
</evidence>
<keyword evidence="3 8" id="KW-0813">Transport</keyword>
<evidence type="ECO:0000256" key="6">
    <source>
        <dbReference type="ARBA" id="ARBA00022989"/>
    </source>
</evidence>
<dbReference type="SUPFAM" id="SSF161098">
    <property type="entry name" value="MetI-like"/>
    <property type="match status" value="1"/>
</dbReference>
<feature type="transmembrane region" description="Helical" evidence="8">
    <location>
        <begin position="27"/>
        <end position="47"/>
    </location>
</feature>
<dbReference type="EMBL" id="CP000391">
    <property type="protein sequence ID" value="ABG65552.1"/>
    <property type="molecule type" value="Genomic_DNA"/>
</dbReference>
<feature type="domain" description="ABC transmembrane type-1" evidence="9">
    <location>
        <begin position="23"/>
        <end position="220"/>
    </location>
</feature>
<gene>
    <name evidence="10" type="ordered locus">Meso_4526</name>
</gene>
<dbReference type="GO" id="GO:0006865">
    <property type="term" value="P:amino acid transport"/>
    <property type="evidence" value="ECO:0007669"/>
    <property type="project" value="TreeGrafter"/>
</dbReference>
<proteinExistence type="inferred from homology"/>
<dbReference type="Pfam" id="PF00528">
    <property type="entry name" value="BPD_transp_1"/>
    <property type="match status" value="1"/>
</dbReference>
<keyword evidence="7 8" id="KW-0472">Membrane</keyword>
<dbReference type="AlphaFoldDB" id="Q11AM3"/>
<geneLocation type="plasmid" evidence="10">
    <name>2</name>
</geneLocation>
<dbReference type="NCBIfam" id="TIGR01726">
    <property type="entry name" value="HEQRo_perm_3TM"/>
    <property type="match status" value="1"/>
</dbReference>
<name>Q11AM3_CHESB</name>
<evidence type="ECO:0000256" key="4">
    <source>
        <dbReference type="ARBA" id="ARBA00022475"/>
    </source>
</evidence>
<dbReference type="PANTHER" id="PTHR30614:SF47">
    <property type="entry name" value="ABC TRANSPORTER PERMEASE"/>
    <property type="match status" value="1"/>
</dbReference>
<dbReference type="GO" id="GO:0043190">
    <property type="term" value="C:ATP-binding cassette (ABC) transporter complex"/>
    <property type="evidence" value="ECO:0007669"/>
    <property type="project" value="InterPro"/>
</dbReference>
<comment type="subcellular location">
    <subcellularLocation>
        <location evidence="1">Cell inner membrane</location>
        <topology evidence="1">Multi-pass membrane protein</topology>
    </subcellularLocation>
    <subcellularLocation>
        <location evidence="8">Cell membrane</location>
        <topology evidence="8">Multi-pass membrane protein</topology>
    </subcellularLocation>
</comment>
<keyword evidence="5 8" id="KW-0812">Transmembrane</keyword>
<dbReference type="Gene3D" id="1.10.3720.10">
    <property type="entry name" value="MetI-like"/>
    <property type="match status" value="1"/>
</dbReference>
<feature type="transmembrane region" description="Helical" evidence="8">
    <location>
        <begin position="68"/>
        <end position="86"/>
    </location>
</feature>
<dbReference type="InterPro" id="IPR043429">
    <property type="entry name" value="ArtM/GltK/GlnP/TcyL/YhdX-like"/>
</dbReference>
<protein>
    <submittedName>
        <fullName evidence="10">Amino acid ABC transporter membrane protein 1, PAAT family</fullName>
    </submittedName>
</protein>
<dbReference type="CDD" id="cd06261">
    <property type="entry name" value="TM_PBP2"/>
    <property type="match status" value="1"/>
</dbReference>
<evidence type="ECO:0000256" key="3">
    <source>
        <dbReference type="ARBA" id="ARBA00022448"/>
    </source>
</evidence>
<dbReference type="PANTHER" id="PTHR30614">
    <property type="entry name" value="MEMBRANE COMPONENT OF AMINO ACID ABC TRANSPORTER"/>
    <property type="match status" value="1"/>
</dbReference>
<evidence type="ECO:0000256" key="1">
    <source>
        <dbReference type="ARBA" id="ARBA00004429"/>
    </source>
</evidence>
<feature type="transmembrane region" description="Helical" evidence="8">
    <location>
        <begin position="98"/>
        <end position="116"/>
    </location>
</feature>
<evidence type="ECO:0000256" key="7">
    <source>
        <dbReference type="ARBA" id="ARBA00023136"/>
    </source>
</evidence>
<dbReference type="OrthoDB" id="9808674at2"/>
<dbReference type="InterPro" id="IPR000515">
    <property type="entry name" value="MetI-like"/>
</dbReference>
<accession>Q11AM3</accession>
<organism evidence="10">
    <name type="scientific">Chelativorans sp. (strain BNC1)</name>
    <dbReference type="NCBI Taxonomy" id="266779"/>
    <lineage>
        <taxon>Bacteria</taxon>
        <taxon>Pseudomonadati</taxon>
        <taxon>Pseudomonadota</taxon>
        <taxon>Alphaproteobacteria</taxon>
        <taxon>Hyphomicrobiales</taxon>
        <taxon>Phyllobacteriaceae</taxon>
        <taxon>Chelativorans</taxon>
    </lineage>
</organism>
<evidence type="ECO:0000259" key="9">
    <source>
        <dbReference type="PROSITE" id="PS50928"/>
    </source>
</evidence>
<feature type="transmembrane region" description="Helical" evidence="8">
    <location>
        <begin position="198"/>
        <end position="224"/>
    </location>
</feature>
<evidence type="ECO:0000313" key="10">
    <source>
        <dbReference type="EMBL" id="ABG65552.1"/>
    </source>
</evidence>
<dbReference type="InterPro" id="IPR010065">
    <property type="entry name" value="AA_ABC_transptr_permease_3TM"/>
</dbReference>
<dbReference type="HOGENOM" id="CLU_019602_1_3_5"/>